<organism evidence="3 4">
    <name type="scientific">Williamwhitmania taraxaci</name>
    <dbReference type="NCBI Taxonomy" id="1640674"/>
    <lineage>
        <taxon>Bacteria</taxon>
        <taxon>Pseudomonadati</taxon>
        <taxon>Bacteroidota</taxon>
        <taxon>Bacteroidia</taxon>
        <taxon>Bacteroidales</taxon>
        <taxon>Williamwhitmaniaceae</taxon>
        <taxon>Williamwhitmania</taxon>
    </lineage>
</organism>
<sequence length="471" mass="48123">MKRIFTILAAVLMTATVWAQSPEKMSYQAVIRNSSNALVTSTNVGMQISILQGSSTGTVVYTETQTPTTNANGLVSLEIGTGTIVTGTFSAINWATGPYFIKTETDPSGGTAYTIAGTNELMSVPYALFSANGTPGPTGPQGIQGLTGATGAAGTNGAVGATGATGLTGAAGTNGVDGAAGLTTSVNGVTQVAGAITLTKANIGLANVDNTTDANKPISTATQTALDLKVDKVTGKGLSTEDYTTAEKTKLAGIATGAEVNVQADWNQATTTADDYIKNKPIIPTAADGSETKVTAGTNVTVTGAGTTVSPYVVNATGATALTIGQSYQGGIIFWLDATGQHGLIAATADQSTGIQWYNGTSTVTNAVRDGIGAGKFNTERIIANQGEGAYAAQICANYQGGNYGDWYLPSNYELNLLFSQKVVVGGFANASYWSSSENGNGYAWRQYFANGSQSYGGKSLADYVRAVRAF</sequence>
<feature type="signal peptide" evidence="1">
    <location>
        <begin position="1"/>
        <end position="19"/>
    </location>
</feature>
<dbReference type="Pfam" id="PF07603">
    <property type="entry name" value="Lcl_C"/>
    <property type="match status" value="1"/>
</dbReference>
<protein>
    <submittedName>
        <fullName evidence="3">Collagen triple helix repeat-containing protein</fullName>
    </submittedName>
</protein>
<evidence type="ECO:0000256" key="1">
    <source>
        <dbReference type="SAM" id="SignalP"/>
    </source>
</evidence>
<keyword evidence="4" id="KW-1185">Reference proteome</keyword>
<proteinExistence type="predicted"/>
<name>A0A1G6PY21_9BACT</name>
<dbReference type="Pfam" id="PF01391">
    <property type="entry name" value="Collagen"/>
    <property type="match status" value="1"/>
</dbReference>
<dbReference type="InterPro" id="IPR011460">
    <property type="entry name" value="Lcl_C"/>
</dbReference>
<gene>
    <name evidence="3" type="ORF">SAMN05216323_105530</name>
</gene>
<evidence type="ECO:0000313" key="3">
    <source>
        <dbReference type="EMBL" id="SDC84416.1"/>
    </source>
</evidence>
<dbReference type="InterPro" id="IPR008160">
    <property type="entry name" value="Collagen"/>
</dbReference>
<keyword evidence="3" id="KW-0176">Collagen</keyword>
<accession>A0A1G6PY21</accession>
<evidence type="ECO:0000259" key="2">
    <source>
        <dbReference type="Pfam" id="PF07603"/>
    </source>
</evidence>
<evidence type="ECO:0000313" key="4">
    <source>
        <dbReference type="Proteomes" id="UP000199452"/>
    </source>
</evidence>
<dbReference type="STRING" id="1640674.SAMN05216323_105530"/>
<dbReference type="OrthoDB" id="9765957at2"/>
<reference evidence="3 4" key="1">
    <citation type="submission" date="2016-09" db="EMBL/GenBank/DDBJ databases">
        <authorList>
            <person name="Capua I."/>
            <person name="De Benedictis P."/>
            <person name="Joannis T."/>
            <person name="Lombin L.H."/>
            <person name="Cattoli G."/>
        </authorList>
    </citation>
    <scope>NUCLEOTIDE SEQUENCE [LARGE SCALE GENOMIC DNA]</scope>
    <source>
        <strain evidence="3 4">A7P-90m</strain>
    </source>
</reference>
<feature type="chain" id="PRO_5011517428" evidence="1">
    <location>
        <begin position="20"/>
        <end position="471"/>
    </location>
</feature>
<dbReference type="RefSeq" id="WP_092439743.1">
    <property type="nucleotide sequence ID" value="NZ_FMYP01000055.1"/>
</dbReference>
<keyword evidence="1" id="KW-0732">Signal</keyword>
<dbReference type="Proteomes" id="UP000199452">
    <property type="component" value="Unassembled WGS sequence"/>
</dbReference>
<feature type="domain" description="Lcl C-terminal" evidence="2">
    <location>
        <begin position="348"/>
        <end position="469"/>
    </location>
</feature>
<dbReference type="EMBL" id="FMYP01000055">
    <property type="protein sequence ID" value="SDC84416.1"/>
    <property type="molecule type" value="Genomic_DNA"/>
</dbReference>
<dbReference type="AlphaFoldDB" id="A0A1G6PY21"/>